<dbReference type="Ensembl" id="ENSAMXT00005059874.1">
    <property type="protein sequence ID" value="ENSAMXP00005055392.1"/>
    <property type="gene ID" value="ENSAMXG00005024690.1"/>
</dbReference>
<feature type="compositionally biased region" description="Polar residues" evidence="1">
    <location>
        <begin position="362"/>
        <end position="373"/>
    </location>
</feature>
<organism evidence="2 3">
    <name type="scientific">Astyanax mexicanus</name>
    <name type="common">Blind cave fish</name>
    <name type="synonym">Astyanax fasciatus mexicanus</name>
    <dbReference type="NCBI Taxonomy" id="7994"/>
    <lineage>
        <taxon>Eukaryota</taxon>
        <taxon>Metazoa</taxon>
        <taxon>Chordata</taxon>
        <taxon>Craniata</taxon>
        <taxon>Vertebrata</taxon>
        <taxon>Euteleostomi</taxon>
        <taxon>Actinopterygii</taxon>
        <taxon>Neopterygii</taxon>
        <taxon>Teleostei</taxon>
        <taxon>Ostariophysi</taxon>
        <taxon>Characiformes</taxon>
        <taxon>Characoidei</taxon>
        <taxon>Acestrorhamphidae</taxon>
        <taxon>Acestrorhamphinae</taxon>
        <taxon>Astyanax</taxon>
    </lineage>
</organism>
<dbReference type="GO" id="GO:0046935">
    <property type="term" value="F:1-phosphatidylinositol-3-kinase regulator activity"/>
    <property type="evidence" value="ECO:0007669"/>
    <property type="project" value="InterPro"/>
</dbReference>
<proteinExistence type="predicted"/>
<dbReference type="PANTHER" id="PTHR15593:SF1">
    <property type="entry name" value="PHOSPHOINOSITIDE 3-KINASE REGULATORY SUBUNIT 6"/>
    <property type="match status" value="1"/>
</dbReference>
<accession>A0A8B9LSH1</accession>
<evidence type="ECO:0000313" key="3">
    <source>
        <dbReference type="Proteomes" id="UP000694621"/>
    </source>
</evidence>
<dbReference type="GO" id="GO:0005944">
    <property type="term" value="C:phosphatidylinositol 3-kinase complex, class IB"/>
    <property type="evidence" value="ECO:0007669"/>
    <property type="project" value="InterPro"/>
</dbReference>
<evidence type="ECO:0000256" key="1">
    <source>
        <dbReference type="SAM" id="MobiDB-lite"/>
    </source>
</evidence>
<dbReference type="Proteomes" id="UP000694621">
    <property type="component" value="Unplaced"/>
</dbReference>
<protein>
    <submittedName>
        <fullName evidence="2">Phosphoinositide-3-kinase regulatory subunit 6</fullName>
    </submittedName>
</protein>
<reference evidence="2" key="1">
    <citation type="submission" date="2025-08" db="UniProtKB">
        <authorList>
            <consortium name="Ensembl"/>
        </authorList>
    </citation>
    <scope>IDENTIFICATION</scope>
</reference>
<evidence type="ECO:0000313" key="2">
    <source>
        <dbReference type="Ensembl" id="ENSAMXP00005055392.1"/>
    </source>
</evidence>
<sequence>MASWVVDNCGARMDSAEFTGFDSEVYRNLQAILRELDNLQPPINKGMLRWTLHKKVQSDPLWNLALVRVAVKELERAERFDQKTYIIPLLHTLIYAIIQAVHVPDELYKRVYESCKRLLTLPQPFCSVGLTYTRQLKTERITPGLLYQRRLVSEHNLRNEHYPLQEWVFVFADPAVFTESLGLVLRADIEAAGQTETQLSLMQKVVQRSLQAVLGEEHCHGPTLTQALQELEDVECYFYEVLGAVEQSAAECKSEQSQSELIQKLQQLYTQILLSTGKDPLSRGTLTDVPLPSPDMSFHLWWEEEELWRELTKFIRSSSVSDSFSLSSDDFELPDLPTDLDSEMPRHSIMSTDSGIERDMQPSETSDTESSGGRSLKAEVGQARLSRRGGMKVKPTVTDSMALIQDSLEDTGGNRRTLQRKAGHSSTLLQQQQRHFTANIVVMGDDRVLGRLARAYYWLRKREARRLFLTKKVNIKMFYIPVTTQPYSPNKENVPDSNPCMMGSYLGMVDPWYEYNICSLGHMIPKFAEMCDLSKPHESNLFLADVISYYVRMGQQPVYFTVYYVKISFCNLTKEPVEEVFLSHLNIDFPEYKLCHGTIKDMSLKQKKVPVELCGALISLSYRKVSLSNREIEKGLSLRTTGVQISAIPTNKTEGRLLICTLKHAHTKTHTHTHTIKSLSWTENSMTASFLSDLNCLTVEMSDTKTKSSSGSKIRTCNLRLKTTEMTGFTICLDKDTRRTFRDVQSIEVEPCNDPGYYIQKSVMSKFTSEADVDAGLSKFMNRGLPLPINTFAGIIP</sequence>
<dbReference type="InterPro" id="IPR019522">
    <property type="entry name" value="PIK3R5/6"/>
</dbReference>
<name>A0A8B9LSH1_ASTMX</name>
<dbReference type="GO" id="GO:0007186">
    <property type="term" value="P:G protein-coupled receptor signaling pathway"/>
    <property type="evidence" value="ECO:0007669"/>
    <property type="project" value="TreeGrafter"/>
</dbReference>
<dbReference type="Pfam" id="PF10486">
    <property type="entry name" value="PI3K_1B_p101"/>
    <property type="match status" value="3"/>
</dbReference>
<dbReference type="PANTHER" id="PTHR15593">
    <property type="entry name" value="PHOSPHATIDYLINOSITOL 3-KINASE REGULATORY SUBUNIT"/>
    <property type="match status" value="1"/>
</dbReference>
<dbReference type="AlphaFoldDB" id="A0A8B9LSH1"/>
<feature type="region of interest" description="Disordered" evidence="1">
    <location>
        <begin position="335"/>
        <end position="392"/>
    </location>
</feature>